<dbReference type="PANTHER" id="PTHR33931">
    <property type="entry name" value="HOLIN-LIKE PROTEIN CIDA-RELATED"/>
    <property type="match status" value="1"/>
</dbReference>
<sequence>MLIKVLRFIVGLALLFLMLYLGRLVNQLLPIGIPESIWGLLILFSLLLTNILKIQWVSPASRPILRYMTLFFLPICSGIIEQTDMLHQHLNALILANFLSAVLSLVLIGYLAQWLFSQEQKQEHVDE</sequence>
<evidence type="ECO:0000313" key="7">
    <source>
        <dbReference type="EMBL" id="QIM65161.1"/>
    </source>
</evidence>
<dbReference type="GO" id="GO:0016787">
    <property type="term" value="F:hydrolase activity"/>
    <property type="evidence" value="ECO:0007669"/>
    <property type="project" value="UniProtKB-KW"/>
</dbReference>
<accession>A0AAE7C2A8</accession>
<dbReference type="RefSeq" id="WP_123956310.1">
    <property type="nucleotide sequence ID" value="NZ_CP015029.1"/>
</dbReference>
<reference evidence="7 10" key="1">
    <citation type="submission" date="2016-03" db="EMBL/GenBank/DDBJ databases">
        <authorList>
            <person name="Hansen M.J."/>
            <person name="Bojesen A.M."/>
            <person name="Planet P."/>
        </authorList>
    </citation>
    <scope>NUCLEOTIDE SEQUENCE [LARGE SCALE GENOMIC DNA]</scope>
    <source>
        <strain evidence="7 10">HPA 21</strain>
    </source>
</reference>
<keyword evidence="5 6" id="KW-0472">Membrane</keyword>
<evidence type="ECO:0000256" key="2">
    <source>
        <dbReference type="ARBA" id="ARBA00022475"/>
    </source>
</evidence>
<proteinExistence type="predicted"/>
<dbReference type="EMBL" id="RKQT01000001">
    <property type="protein sequence ID" value="RPE96415.1"/>
    <property type="molecule type" value="Genomic_DNA"/>
</dbReference>
<gene>
    <name evidence="7" type="ORF">A4G17_06790</name>
    <name evidence="8" type="ORF">EDC49_0808</name>
</gene>
<dbReference type="AlphaFoldDB" id="A0AAE7C2A8"/>
<dbReference type="GO" id="GO:0005886">
    <property type="term" value="C:plasma membrane"/>
    <property type="evidence" value="ECO:0007669"/>
    <property type="project" value="UniProtKB-SubCell"/>
</dbReference>
<evidence type="ECO:0000256" key="1">
    <source>
        <dbReference type="ARBA" id="ARBA00004651"/>
    </source>
</evidence>
<evidence type="ECO:0000256" key="6">
    <source>
        <dbReference type="SAM" id="Phobius"/>
    </source>
</evidence>
<dbReference type="Pfam" id="PF03788">
    <property type="entry name" value="LrgA"/>
    <property type="match status" value="1"/>
</dbReference>
<keyword evidence="3 6" id="KW-0812">Transmembrane</keyword>
<name>A0AAE7C2A8_9PAST</name>
<dbReference type="Proteomes" id="UP000276901">
    <property type="component" value="Unassembled WGS sequence"/>
</dbReference>
<evidence type="ECO:0000256" key="3">
    <source>
        <dbReference type="ARBA" id="ARBA00022692"/>
    </source>
</evidence>
<comment type="subcellular location">
    <subcellularLocation>
        <location evidence="1">Cell membrane</location>
        <topology evidence="1">Multi-pass membrane protein</topology>
    </subcellularLocation>
</comment>
<keyword evidence="2" id="KW-1003">Cell membrane</keyword>
<organism evidence="7 10">
    <name type="scientific">Frederiksenia canicola</name>
    <dbReference type="NCBI Taxonomy" id="123824"/>
    <lineage>
        <taxon>Bacteria</taxon>
        <taxon>Pseudomonadati</taxon>
        <taxon>Pseudomonadota</taxon>
        <taxon>Gammaproteobacteria</taxon>
        <taxon>Pasteurellales</taxon>
        <taxon>Pasteurellaceae</taxon>
        <taxon>Frederiksenia</taxon>
    </lineage>
</organism>
<keyword evidence="7" id="KW-0378">Hydrolase</keyword>
<evidence type="ECO:0000256" key="4">
    <source>
        <dbReference type="ARBA" id="ARBA00022989"/>
    </source>
</evidence>
<keyword evidence="4 6" id="KW-1133">Transmembrane helix</keyword>
<dbReference type="InterPro" id="IPR005538">
    <property type="entry name" value="LrgA/CidA"/>
</dbReference>
<evidence type="ECO:0000256" key="5">
    <source>
        <dbReference type="ARBA" id="ARBA00023136"/>
    </source>
</evidence>
<feature type="transmembrane region" description="Helical" evidence="6">
    <location>
        <begin position="31"/>
        <end position="52"/>
    </location>
</feature>
<dbReference type="Proteomes" id="UP000502287">
    <property type="component" value="Chromosome"/>
</dbReference>
<dbReference type="PANTHER" id="PTHR33931:SF5">
    <property type="entry name" value="UPF0299 MEMBRANE PROTEIN YOHJ"/>
    <property type="match status" value="1"/>
</dbReference>
<feature type="transmembrane region" description="Helical" evidence="6">
    <location>
        <begin position="92"/>
        <end position="112"/>
    </location>
</feature>
<reference evidence="8 9" key="2">
    <citation type="submission" date="2018-11" db="EMBL/GenBank/DDBJ databases">
        <title>Genomic Encyclopedia of Type Strains, Phase IV (KMG-IV): sequencing the most valuable type-strain genomes for metagenomic binning, comparative biology and taxonomic classification.</title>
        <authorList>
            <person name="Goeker M."/>
        </authorList>
    </citation>
    <scope>NUCLEOTIDE SEQUENCE [LARGE SCALE GENOMIC DNA]</scope>
    <source>
        <strain evidence="8 9">DSM 25797</strain>
    </source>
</reference>
<dbReference type="EMBL" id="CP015029">
    <property type="protein sequence ID" value="QIM65161.1"/>
    <property type="molecule type" value="Genomic_DNA"/>
</dbReference>
<evidence type="ECO:0000313" key="9">
    <source>
        <dbReference type="Proteomes" id="UP000276901"/>
    </source>
</evidence>
<evidence type="ECO:0000313" key="10">
    <source>
        <dbReference type="Proteomes" id="UP000502287"/>
    </source>
</evidence>
<protein>
    <submittedName>
        <fullName evidence="8">Holin-like protein</fullName>
    </submittedName>
    <submittedName>
        <fullName evidence="7">Murein hydrolase transporter LrgA</fullName>
    </submittedName>
</protein>
<evidence type="ECO:0000313" key="8">
    <source>
        <dbReference type="EMBL" id="RPE96415.1"/>
    </source>
</evidence>
<dbReference type="KEGG" id="fcl:A4G17_06790"/>
<keyword evidence="9" id="KW-1185">Reference proteome</keyword>
<feature type="transmembrane region" description="Helical" evidence="6">
    <location>
        <begin position="5"/>
        <end position="25"/>
    </location>
</feature>